<evidence type="ECO:0000313" key="2">
    <source>
        <dbReference type="Proteomes" id="UP001501523"/>
    </source>
</evidence>
<dbReference type="RefSeq" id="WP_343794095.1">
    <property type="nucleotide sequence ID" value="NZ_BAAAEU010000032.1"/>
</dbReference>
<proteinExistence type="predicted"/>
<reference evidence="2" key="1">
    <citation type="journal article" date="2019" name="Int. J. Syst. Evol. Microbiol.">
        <title>The Global Catalogue of Microorganisms (GCM) 10K type strain sequencing project: providing services to taxonomists for standard genome sequencing and annotation.</title>
        <authorList>
            <consortium name="The Broad Institute Genomics Platform"/>
            <consortium name="The Broad Institute Genome Sequencing Center for Infectious Disease"/>
            <person name="Wu L."/>
            <person name="Ma J."/>
        </authorList>
    </citation>
    <scope>NUCLEOTIDE SEQUENCE [LARGE SCALE GENOMIC DNA]</scope>
    <source>
        <strain evidence="2">JCM 15421</strain>
    </source>
</reference>
<sequence length="97" mass="10885">MSTNIDCHIAFINYFATGEGVTILIAAGGSSEHAKNVFNRHAPEYFRGGVEVARLNDAANDRAKRVAEMIPQRMRDLLQRNPIGTTEYYSELHFNLT</sequence>
<gene>
    <name evidence="1" type="ORF">GCM10009105_37620</name>
</gene>
<protein>
    <submittedName>
        <fullName evidence="1">Uncharacterized protein</fullName>
    </submittedName>
</protein>
<name>A0ABP3U9Q8_9GAMM</name>
<evidence type="ECO:0000313" key="1">
    <source>
        <dbReference type="EMBL" id="GAA0724737.1"/>
    </source>
</evidence>
<dbReference type="Proteomes" id="UP001501523">
    <property type="component" value="Unassembled WGS sequence"/>
</dbReference>
<organism evidence="1 2">
    <name type="scientific">Dokdonella soli</name>
    <dbReference type="NCBI Taxonomy" id="529810"/>
    <lineage>
        <taxon>Bacteria</taxon>
        <taxon>Pseudomonadati</taxon>
        <taxon>Pseudomonadota</taxon>
        <taxon>Gammaproteobacteria</taxon>
        <taxon>Lysobacterales</taxon>
        <taxon>Rhodanobacteraceae</taxon>
        <taxon>Dokdonella</taxon>
    </lineage>
</organism>
<keyword evidence="2" id="KW-1185">Reference proteome</keyword>
<accession>A0ABP3U9Q8</accession>
<comment type="caution">
    <text evidence="1">The sequence shown here is derived from an EMBL/GenBank/DDBJ whole genome shotgun (WGS) entry which is preliminary data.</text>
</comment>
<dbReference type="EMBL" id="BAAAEU010000032">
    <property type="protein sequence ID" value="GAA0724737.1"/>
    <property type="molecule type" value="Genomic_DNA"/>
</dbReference>